<protein>
    <submittedName>
        <fullName evidence="2">Uncharacterized protein</fullName>
    </submittedName>
</protein>
<accession>A0A5J4UFD4</accession>
<evidence type="ECO:0000313" key="2">
    <source>
        <dbReference type="EMBL" id="KAA6368863.1"/>
    </source>
</evidence>
<reference evidence="2 3" key="1">
    <citation type="submission" date="2019-03" db="EMBL/GenBank/DDBJ databases">
        <title>Single cell metagenomics reveals metabolic interactions within the superorganism composed of flagellate Streblomastix strix and complex community of Bacteroidetes bacteria on its surface.</title>
        <authorList>
            <person name="Treitli S.C."/>
            <person name="Kolisko M."/>
            <person name="Husnik F."/>
            <person name="Keeling P."/>
            <person name="Hampl V."/>
        </authorList>
    </citation>
    <scope>NUCLEOTIDE SEQUENCE [LARGE SCALE GENOMIC DNA]</scope>
    <source>
        <strain evidence="2">ST1C</strain>
    </source>
</reference>
<dbReference type="EMBL" id="SNRW01016923">
    <property type="protein sequence ID" value="KAA6368863.1"/>
    <property type="molecule type" value="Genomic_DNA"/>
</dbReference>
<feature type="coiled-coil region" evidence="1">
    <location>
        <begin position="26"/>
        <end position="60"/>
    </location>
</feature>
<dbReference type="AlphaFoldDB" id="A0A5J4UFD4"/>
<sequence>MGKVYQYRAMPIGTQQSPIFFAQALVNGLNEDTERIRHKNTELRRQSASLHQDKDRLKTQMQFL</sequence>
<name>A0A5J4UFD4_9EUKA</name>
<gene>
    <name evidence="2" type="ORF">EZS28_035609</name>
</gene>
<dbReference type="Proteomes" id="UP000324800">
    <property type="component" value="Unassembled WGS sequence"/>
</dbReference>
<keyword evidence="1" id="KW-0175">Coiled coil</keyword>
<evidence type="ECO:0000256" key="1">
    <source>
        <dbReference type="SAM" id="Coils"/>
    </source>
</evidence>
<comment type="caution">
    <text evidence="2">The sequence shown here is derived from an EMBL/GenBank/DDBJ whole genome shotgun (WGS) entry which is preliminary data.</text>
</comment>
<proteinExistence type="predicted"/>
<dbReference type="OrthoDB" id="420169at2759"/>
<organism evidence="2 3">
    <name type="scientific">Streblomastix strix</name>
    <dbReference type="NCBI Taxonomy" id="222440"/>
    <lineage>
        <taxon>Eukaryota</taxon>
        <taxon>Metamonada</taxon>
        <taxon>Preaxostyla</taxon>
        <taxon>Oxymonadida</taxon>
        <taxon>Streblomastigidae</taxon>
        <taxon>Streblomastix</taxon>
    </lineage>
</organism>
<evidence type="ECO:0000313" key="3">
    <source>
        <dbReference type="Proteomes" id="UP000324800"/>
    </source>
</evidence>